<dbReference type="CDD" id="cd00432">
    <property type="entry name" value="Ribosomal_L18_L5e"/>
    <property type="match status" value="1"/>
</dbReference>
<accession>A0A2M7CJ50</accession>
<proteinExistence type="inferred from homology"/>
<comment type="caution">
    <text evidence="4">The sequence shown here is derived from an EMBL/GenBank/DDBJ whole genome shotgun (WGS) entry which is preliminary data.</text>
</comment>
<evidence type="ECO:0000256" key="1">
    <source>
        <dbReference type="ARBA" id="ARBA00007116"/>
    </source>
</evidence>
<dbReference type="PANTHER" id="PTHR12899:SF3">
    <property type="entry name" value="LARGE RIBOSOMAL SUBUNIT PROTEIN UL18M"/>
    <property type="match status" value="1"/>
</dbReference>
<evidence type="ECO:0000313" key="4">
    <source>
        <dbReference type="EMBL" id="PIV25677.1"/>
    </source>
</evidence>
<dbReference type="Gene3D" id="3.30.420.100">
    <property type="match status" value="1"/>
</dbReference>
<dbReference type="EMBL" id="PEUM01000011">
    <property type="protein sequence ID" value="PIV25677.1"/>
    <property type="molecule type" value="Genomic_DNA"/>
</dbReference>
<name>A0A2M7CJ50_9BACT</name>
<keyword evidence="2 4" id="KW-0689">Ribosomal protein</keyword>
<reference evidence="5" key="1">
    <citation type="submission" date="2017-09" db="EMBL/GenBank/DDBJ databases">
        <title>Depth-based differentiation of microbial function through sediment-hosted aquifers and enrichment of novel symbionts in the deep terrestrial subsurface.</title>
        <authorList>
            <person name="Probst A.J."/>
            <person name="Ladd B."/>
            <person name="Jarett J.K."/>
            <person name="Geller-Mcgrath D.E."/>
            <person name="Sieber C.M.K."/>
            <person name="Emerson J.B."/>
            <person name="Anantharaman K."/>
            <person name="Thomas B.C."/>
            <person name="Malmstrom R."/>
            <person name="Stieglmeier M."/>
            <person name="Klingl A."/>
            <person name="Woyke T."/>
            <person name="Ryan C.M."/>
            <person name="Banfield J.F."/>
        </authorList>
    </citation>
    <scope>NUCLEOTIDE SEQUENCE [LARGE SCALE GENOMIC DNA]</scope>
</reference>
<comment type="similarity">
    <text evidence="1">Belongs to the universal ribosomal protein uL18 family.</text>
</comment>
<dbReference type="Proteomes" id="UP000229966">
    <property type="component" value="Unassembled WGS sequence"/>
</dbReference>
<dbReference type="GO" id="GO:0005737">
    <property type="term" value="C:cytoplasm"/>
    <property type="evidence" value="ECO:0007669"/>
    <property type="project" value="UniProtKB-ARBA"/>
</dbReference>
<sequence length="96" mass="11138">MKKEPRNFKLTINRSLKHIEGQIIDMNTGASMVYVSSKKIKDKITKIKMAELVGKKVAQIAMEKNITKCFFDRKKQKYHGRIKALIETMRKNGVKI</sequence>
<evidence type="ECO:0000256" key="2">
    <source>
        <dbReference type="ARBA" id="ARBA00022980"/>
    </source>
</evidence>
<keyword evidence="3" id="KW-0687">Ribonucleoprotein</keyword>
<gene>
    <name evidence="4" type="ORF">COS38_00470</name>
</gene>
<dbReference type="AlphaFoldDB" id="A0A2M7CJ50"/>
<dbReference type="InterPro" id="IPR005484">
    <property type="entry name" value="Ribosomal_uL18_bac/plant/anim"/>
</dbReference>
<dbReference type="Pfam" id="PF00861">
    <property type="entry name" value="Ribosomal_L18p"/>
    <property type="match status" value="1"/>
</dbReference>
<dbReference type="PANTHER" id="PTHR12899">
    <property type="entry name" value="39S RIBOSOMAL PROTEIN L18, MITOCHONDRIAL"/>
    <property type="match status" value="1"/>
</dbReference>
<dbReference type="GO" id="GO:0003735">
    <property type="term" value="F:structural constituent of ribosome"/>
    <property type="evidence" value="ECO:0007669"/>
    <property type="project" value="InterPro"/>
</dbReference>
<dbReference type="GO" id="GO:0006412">
    <property type="term" value="P:translation"/>
    <property type="evidence" value="ECO:0007669"/>
    <property type="project" value="InterPro"/>
</dbReference>
<evidence type="ECO:0000256" key="3">
    <source>
        <dbReference type="ARBA" id="ARBA00023274"/>
    </source>
</evidence>
<protein>
    <submittedName>
        <fullName evidence="4">50S ribosomal protein L18</fullName>
    </submittedName>
</protein>
<dbReference type="GO" id="GO:0008097">
    <property type="term" value="F:5S rRNA binding"/>
    <property type="evidence" value="ECO:0007669"/>
    <property type="project" value="TreeGrafter"/>
</dbReference>
<evidence type="ECO:0000313" key="5">
    <source>
        <dbReference type="Proteomes" id="UP000229966"/>
    </source>
</evidence>
<dbReference type="GO" id="GO:0005840">
    <property type="term" value="C:ribosome"/>
    <property type="evidence" value="ECO:0007669"/>
    <property type="project" value="UniProtKB-KW"/>
</dbReference>
<organism evidence="4 5">
    <name type="scientific">Candidatus Berkelbacteria bacterium CG03_land_8_20_14_0_80_40_36</name>
    <dbReference type="NCBI Taxonomy" id="1974509"/>
    <lineage>
        <taxon>Bacteria</taxon>
        <taxon>Candidatus Berkelbacteria</taxon>
    </lineage>
</organism>
<dbReference type="SUPFAM" id="SSF53137">
    <property type="entry name" value="Translational machinery components"/>
    <property type="match status" value="1"/>
</dbReference>
<dbReference type="InterPro" id="IPR057268">
    <property type="entry name" value="Ribosomal_L18"/>
</dbReference>
<dbReference type="GO" id="GO:1990904">
    <property type="term" value="C:ribonucleoprotein complex"/>
    <property type="evidence" value="ECO:0007669"/>
    <property type="project" value="UniProtKB-KW"/>
</dbReference>